<accession>A0A4R6UQ33</accession>
<feature type="compositionally biased region" description="Basic and acidic residues" evidence="1">
    <location>
        <begin position="87"/>
        <end position="99"/>
    </location>
</feature>
<organism evidence="2 3">
    <name type="scientific">Permianibacter aggregans</name>
    <dbReference type="NCBI Taxonomy" id="1510150"/>
    <lineage>
        <taxon>Bacteria</taxon>
        <taxon>Pseudomonadati</taxon>
        <taxon>Pseudomonadota</taxon>
        <taxon>Gammaproteobacteria</taxon>
        <taxon>Pseudomonadales</taxon>
        <taxon>Pseudomonadaceae</taxon>
        <taxon>Permianibacter</taxon>
    </lineage>
</organism>
<dbReference type="InterPro" id="IPR021973">
    <property type="entry name" value="SprA-related"/>
</dbReference>
<feature type="region of interest" description="Disordered" evidence="1">
    <location>
        <begin position="28"/>
        <end position="99"/>
    </location>
</feature>
<dbReference type="Pfam" id="PF12118">
    <property type="entry name" value="SprA-related"/>
    <property type="match status" value="1"/>
</dbReference>
<dbReference type="Proteomes" id="UP000295375">
    <property type="component" value="Unassembled WGS sequence"/>
</dbReference>
<sequence>MMGLAVPVFHLPVAPNPQLDALRNENIRFEPIPEPPKAPATTPPRAEVDEYDRSRATAQPRETPADRQATLDPRAIANNEQQPENQGENREQRQQQRQEQIEIRDLAARDRAVRAHEAAHAAVGGQYAGAPSYRFQRGPDGQSYAVSGEVPIDASAVPGDAEATIRKLQTVRRAALAPADPSTQDRRIAAQAISRIARARAELAIEQRTQTEAATATETSAQTEQTRAALPGSTVSVGSDTLYVSCPFCSKPHLPAPSQAVSEPLDSSALSARLKSRGVLLPGDRVASPSVFRRAG</sequence>
<dbReference type="EMBL" id="SNYM01000004">
    <property type="protein sequence ID" value="TDQ49348.1"/>
    <property type="molecule type" value="Genomic_DNA"/>
</dbReference>
<feature type="compositionally biased region" description="Low complexity" evidence="1">
    <location>
        <begin position="209"/>
        <end position="229"/>
    </location>
</feature>
<evidence type="ECO:0000256" key="1">
    <source>
        <dbReference type="SAM" id="MobiDB-lite"/>
    </source>
</evidence>
<name>A0A4R6UQ33_9GAMM</name>
<feature type="region of interest" description="Disordered" evidence="1">
    <location>
        <begin position="209"/>
        <end position="233"/>
    </location>
</feature>
<protein>
    <submittedName>
        <fullName evidence="2">SprA family protein</fullName>
    </submittedName>
</protein>
<evidence type="ECO:0000313" key="2">
    <source>
        <dbReference type="EMBL" id="TDQ49348.1"/>
    </source>
</evidence>
<reference evidence="2 3" key="1">
    <citation type="submission" date="2019-03" db="EMBL/GenBank/DDBJ databases">
        <title>Genomic Encyclopedia of Type Strains, Phase IV (KMG-IV): sequencing the most valuable type-strain genomes for metagenomic binning, comparative biology and taxonomic classification.</title>
        <authorList>
            <person name="Goeker M."/>
        </authorList>
    </citation>
    <scope>NUCLEOTIDE SEQUENCE [LARGE SCALE GENOMIC DNA]</scope>
    <source>
        <strain evidence="2 3">DSM 103792</strain>
    </source>
</reference>
<feature type="compositionally biased region" description="Basic and acidic residues" evidence="1">
    <location>
        <begin position="46"/>
        <end position="55"/>
    </location>
</feature>
<comment type="caution">
    <text evidence="2">The sequence shown here is derived from an EMBL/GenBank/DDBJ whole genome shotgun (WGS) entry which is preliminary data.</text>
</comment>
<dbReference type="AlphaFoldDB" id="A0A4R6UQ33"/>
<dbReference type="RefSeq" id="WP_232475412.1">
    <property type="nucleotide sequence ID" value="NZ_CP037953.1"/>
</dbReference>
<keyword evidence="3" id="KW-1185">Reference proteome</keyword>
<gene>
    <name evidence="2" type="ORF">EV696_10452</name>
</gene>
<proteinExistence type="predicted"/>
<evidence type="ECO:0000313" key="3">
    <source>
        <dbReference type="Proteomes" id="UP000295375"/>
    </source>
</evidence>
<feature type="compositionally biased region" description="Pro residues" evidence="1">
    <location>
        <begin position="32"/>
        <end position="42"/>
    </location>
</feature>